<organism evidence="8 10">
    <name type="scientific">Sphingomonas koreensis</name>
    <dbReference type="NCBI Taxonomy" id="93064"/>
    <lineage>
        <taxon>Bacteria</taxon>
        <taxon>Pseudomonadati</taxon>
        <taxon>Pseudomonadota</taxon>
        <taxon>Alphaproteobacteria</taxon>
        <taxon>Sphingomonadales</taxon>
        <taxon>Sphingomonadaceae</taxon>
        <taxon>Sphingomonas</taxon>
    </lineage>
</organism>
<keyword evidence="5" id="KW-0830">Ubiquinone</keyword>
<gene>
    <name evidence="5" type="primary">nuoN</name>
    <name evidence="8" type="ORF">BRX40_11340</name>
    <name evidence="9" type="ORF">CA257_09030</name>
</gene>
<feature type="transmembrane region" description="Helical" evidence="5">
    <location>
        <begin position="453"/>
        <end position="478"/>
    </location>
</feature>
<evidence type="ECO:0000256" key="6">
    <source>
        <dbReference type="RuleBase" id="RU000320"/>
    </source>
</evidence>
<feature type="transmembrane region" description="Helical" evidence="5">
    <location>
        <begin position="372"/>
        <end position="395"/>
    </location>
</feature>
<evidence type="ECO:0000256" key="1">
    <source>
        <dbReference type="ARBA" id="ARBA00004127"/>
    </source>
</evidence>
<feature type="transmembrane region" description="Helical" evidence="5">
    <location>
        <begin position="162"/>
        <end position="181"/>
    </location>
</feature>
<evidence type="ECO:0000256" key="3">
    <source>
        <dbReference type="ARBA" id="ARBA00022989"/>
    </source>
</evidence>
<comment type="similarity">
    <text evidence="5">Belongs to the complex I subunit 2 family.</text>
</comment>
<dbReference type="EC" id="7.1.1.-" evidence="5"/>
<keyword evidence="5" id="KW-0813">Transport</keyword>
<accession>A0A1L6JAI5</accession>
<keyword evidence="3 5" id="KW-1133">Transmembrane helix</keyword>
<dbReference type="AlphaFoldDB" id="A0A1L6JAI5"/>
<keyword evidence="10" id="KW-1185">Reference proteome</keyword>
<feature type="transmembrane region" description="Helical" evidence="5">
    <location>
        <begin position="108"/>
        <end position="125"/>
    </location>
</feature>
<feature type="transmembrane region" description="Helical" evidence="5">
    <location>
        <begin position="201"/>
        <end position="220"/>
    </location>
</feature>
<reference evidence="9 11" key="3">
    <citation type="submission" date="2018-07" db="EMBL/GenBank/DDBJ databases">
        <title>Genomic and Epidemiologic Investigation of an Indolent Hospital Outbreak.</title>
        <authorList>
            <person name="Johnson R.C."/>
            <person name="Deming C."/>
            <person name="Conlan S."/>
            <person name="Zellmer C.J."/>
            <person name="Michelin A.V."/>
            <person name="Lee-Lin S."/>
            <person name="Thomas P.J."/>
            <person name="Park M."/>
            <person name="Weingarten R.A."/>
            <person name="Less J."/>
            <person name="Dekker J.P."/>
            <person name="Frank K.M."/>
            <person name="Musser K.A."/>
            <person name="Mcquiston J.R."/>
            <person name="Henderson D.K."/>
            <person name="Lau A.F."/>
            <person name="Palmore T.N."/>
            <person name="Segre J.A."/>
        </authorList>
    </citation>
    <scope>NUCLEOTIDE SEQUENCE [LARGE SCALE GENOMIC DNA]</scope>
    <source>
        <strain evidence="9 11">SK-NIH.Env10_0317</strain>
    </source>
</reference>
<dbReference type="EMBL" id="CP018820">
    <property type="protein sequence ID" value="APR52942.1"/>
    <property type="molecule type" value="Genomic_DNA"/>
</dbReference>
<dbReference type="Proteomes" id="UP000286681">
    <property type="component" value="Unassembled WGS sequence"/>
</dbReference>
<dbReference type="GeneID" id="44133157"/>
<proteinExistence type="inferred from homology"/>
<keyword evidence="5" id="KW-0874">Quinone</keyword>
<dbReference type="GO" id="GO:0008137">
    <property type="term" value="F:NADH dehydrogenase (ubiquinone) activity"/>
    <property type="evidence" value="ECO:0007669"/>
    <property type="project" value="InterPro"/>
</dbReference>
<evidence type="ECO:0000256" key="5">
    <source>
        <dbReference type="HAMAP-Rule" id="MF_00445"/>
    </source>
</evidence>
<keyword evidence="4 5" id="KW-0472">Membrane</keyword>
<dbReference type="RefSeq" id="WP_075151646.1">
    <property type="nucleotide sequence ID" value="NZ_CP018820.1"/>
</dbReference>
<dbReference type="OrthoDB" id="9811718at2"/>
<feature type="transmembrane region" description="Helical" evidence="5">
    <location>
        <begin position="275"/>
        <end position="294"/>
    </location>
</feature>
<dbReference type="KEGG" id="skr:BRX40_11340"/>
<dbReference type="GO" id="GO:0042773">
    <property type="term" value="P:ATP synthesis coupled electron transport"/>
    <property type="evidence" value="ECO:0007669"/>
    <property type="project" value="InterPro"/>
</dbReference>
<evidence type="ECO:0000259" key="7">
    <source>
        <dbReference type="Pfam" id="PF00361"/>
    </source>
</evidence>
<reference evidence="8" key="1">
    <citation type="submission" date="2016-12" db="EMBL/GenBank/DDBJ databases">
        <title>Whole genome sequencing of Sphingomonas koreensis.</title>
        <authorList>
            <person name="Conlan S."/>
            <person name="Thomas P.J."/>
            <person name="Mullikin J."/>
            <person name="Palmore T.N."/>
            <person name="Frank K.M."/>
            <person name="Segre J.A."/>
        </authorList>
    </citation>
    <scope>NUCLEOTIDE SEQUENCE</scope>
    <source>
        <strain evidence="8">ABOJV</strain>
    </source>
</reference>
<evidence type="ECO:0000313" key="9">
    <source>
        <dbReference type="EMBL" id="RSV04198.1"/>
    </source>
</evidence>
<keyword evidence="5" id="KW-0520">NAD</keyword>
<evidence type="ECO:0000313" key="8">
    <source>
        <dbReference type="EMBL" id="APR52942.1"/>
    </source>
</evidence>
<dbReference type="EMBL" id="QQWO01000006">
    <property type="protein sequence ID" value="RSV04198.1"/>
    <property type="molecule type" value="Genomic_DNA"/>
</dbReference>
<feature type="domain" description="NADH:quinone oxidoreductase/Mrp antiporter transmembrane" evidence="7">
    <location>
        <begin position="125"/>
        <end position="422"/>
    </location>
</feature>
<dbReference type="InterPro" id="IPR001750">
    <property type="entry name" value="ND/Mrp_TM"/>
</dbReference>
<dbReference type="NCBIfam" id="TIGR01770">
    <property type="entry name" value="NDH_I_N"/>
    <property type="match status" value="1"/>
</dbReference>
<feature type="transmembrane region" description="Helical" evidence="5">
    <location>
        <begin position="328"/>
        <end position="347"/>
    </location>
</feature>
<evidence type="ECO:0000256" key="2">
    <source>
        <dbReference type="ARBA" id="ARBA00022692"/>
    </source>
</evidence>
<feature type="transmembrane region" description="Helical" evidence="5">
    <location>
        <begin position="75"/>
        <end position="96"/>
    </location>
</feature>
<dbReference type="NCBIfam" id="NF004440">
    <property type="entry name" value="PRK05777.1-3"/>
    <property type="match status" value="1"/>
</dbReference>
<evidence type="ECO:0000313" key="11">
    <source>
        <dbReference type="Proteomes" id="UP000286681"/>
    </source>
</evidence>
<dbReference type="GO" id="GO:0012505">
    <property type="term" value="C:endomembrane system"/>
    <property type="evidence" value="ECO:0007669"/>
    <property type="project" value="UniProtKB-SubCell"/>
</dbReference>
<comment type="function">
    <text evidence="5">NDH-1 shuttles electrons from NADH, via FMN and iron-sulfur (Fe-S) centers, to quinones in the respiratory chain. The immediate electron acceptor for the enzyme in this species is believed to be ubiquinone. Couples the redox reaction to proton translocation (for every two electrons transferred, four hydrogen ions are translocated across the cytoplasmic membrane), and thus conserves the redox energy in a proton gradient.</text>
</comment>
<protein>
    <recommendedName>
        <fullName evidence="5">NADH-quinone oxidoreductase subunit N</fullName>
        <ecNumber evidence="5">7.1.1.-</ecNumber>
    </recommendedName>
    <alternativeName>
        <fullName evidence="5">NADH dehydrogenase I subunit N</fullName>
    </alternativeName>
    <alternativeName>
        <fullName evidence="5">NDH-1 subunit N</fullName>
    </alternativeName>
</protein>
<dbReference type="HAMAP" id="MF_00445">
    <property type="entry name" value="NDH1_NuoN_1"/>
    <property type="match status" value="1"/>
</dbReference>
<comment type="subunit">
    <text evidence="5">NDH-1 is composed of 14 different subunits. Subunits NuoA, H, J, K, L, M, N constitute the membrane sector of the complex.</text>
</comment>
<dbReference type="GO" id="GO:0048038">
    <property type="term" value="F:quinone binding"/>
    <property type="evidence" value="ECO:0007669"/>
    <property type="project" value="UniProtKB-KW"/>
</dbReference>
<dbReference type="GO" id="GO:0050136">
    <property type="term" value="F:NADH dehydrogenase (quinone) (non-electrogenic) activity"/>
    <property type="evidence" value="ECO:0007669"/>
    <property type="project" value="UniProtKB-UniRule"/>
</dbReference>
<feature type="transmembrane region" description="Helical" evidence="5">
    <location>
        <begin position="407"/>
        <end position="427"/>
    </location>
</feature>
<sequence>MDYAAQLSMVLPEIVLSVGGLALLMIAAWGGQAVSRLVSWVAVLVLIGAGVALTGPASSGGLAFDKLYNADLFGAYAKVLIFFAAAISIVIAPRFFARTSGEDLRPEYPILILFATAGMGMMVSANDLLTLYVGLELNSLASYVLASFMRRDVRSAEAGLKYFILGSLASGILLYGISLVYGFSGTTIFGDIATAYAGGEGAAKLGLLFGLVFMFAGFAFKMSAVPFHMWTPDVYEGAPTPVTTFFASAPKVAAVALAVRVAIDAMGPVTSDWRQIVIVASLASIVLGAVAAIGQTNIKRLLAYSSINNIGFALVGLAAGTAEGVAGVLTYLSIYVVMTLGSFLVVLQMRDADGKPVESIASLSGLSRTRPALAAALAIFMFSLAGIPPLFGFWAKFAVFEAATRAGLFPLAVFGIAASVIGAYYYLKIVKTMYFDEPAPEYGRETNPVEGGLIAAAALFVSPLGYLLIPAIGAWSLAAAKTLF</sequence>
<feature type="transmembrane region" description="Helical" evidence="5">
    <location>
        <begin position="6"/>
        <end position="30"/>
    </location>
</feature>
<dbReference type="GO" id="GO:0005886">
    <property type="term" value="C:plasma membrane"/>
    <property type="evidence" value="ECO:0007669"/>
    <property type="project" value="UniProtKB-SubCell"/>
</dbReference>
<feature type="transmembrane region" description="Helical" evidence="5">
    <location>
        <begin position="301"/>
        <end position="322"/>
    </location>
</feature>
<dbReference type="PANTHER" id="PTHR22773">
    <property type="entry name" value="NADH DEHYDROGENASE"/>
    <property type="match status" value="1"/>
</dbReference>
<keyword evidence="5" id="KW-1278">Translocase</keyword>
<dbReference type="Proteomes" id="UP000185161">
    <property type="component" value="Chromosome"/>
</dbReference>
<comment type="catalytic activity">
    <reaction evidence="5">
        <text>a quinone + NADH + 5 H(+)(in) = a quinol + NAD(+) + 4 H(+)(out)</text>
        <dbReference type="Rhea" id="RHEA:57888"/>
        <dbReference type="ChEBI" id="CHEBI:15378"/>
        <dbReference type="ChEBI" id="CHEBI:24646"/>
        <dbReference type="ChEBI" id="CHEBI:57540"/>
        <dbReference type="ChEBI" id="CHEBI:57945"/>
        <dbReference type="ChEBI" id="CHEBI:132124"/>
    </reaction>
</comment>
<keyword evidence="9" id="KW-0560">Oxidoreductase</keyword>
<dbReference type="InterPro" id="IPR010096">
    <property type="entry name" value="NADH-Q_OxRdtase_suN/2"/>
</dbReference>
<evidence type="ECO:0000256" key="4">
    <source>
        <dbReference type="ARBA" id="ARBA00023136"/>
    </source>
</evidence>
<name>A0A1L6JAI5_9SPHN</name>
<feature type="transmembrane region" description="Helical" evidence="5">
    <location>
        <begin position="37"/>
        <end position="55"/>
    </location>
</feature>
<evidence type="ECO:0000313" key="10">
    <source>
        <dbReference type="Proteomes" id="UP000185161"/>
    </source>
</evidence>
<reference evidence="10" key="2">
    <citation type="submission" date="2016-12" db="EMBL/GenBank/DDBJ databases">
        <title>Whole genome sequencing of Sphingomonas sp. ABOJV.</title>
        <authorList>
            <person name="Conlan S."/>
            <person name="Thomas P.J."/>
            <person name="Mullikin J."/>
            <person name="Palmore T.N."/>
            <person name="Frank K.M."/>
            <person name="Segre J.A."/>
        </authorList>
    </citation>
    <scope>NUCLEOTIDE SEQUENCE [LARGE SCALE GENOMIC DNA]</scope>
    <source>
        <strain evidence="10">ABOJV</strain>
    </source>
</reference>
<keyword evidence="5" id="KW-1003">Cell membrane</keyword>
<dbReference type="STRING" id="93064.BRX40_11340"/>
<dbReference type="Pfam" id="PF00361">
    <property type="entry name" value="Proton_antipo_M"/>
    <property type="match status" value="1"/>
</dbReference>
<keyword evidence="2 5" id="KW-0812">Transmembrane</keyword>
<comment type="subcellular location">
    <subcellularLocation>
        <location evidence="5">Cell membrane</location>
        <topology evidence="5">Multi-pass membrane protein</topology>
    </subcellularLocation>
    <subcellularLocation>
        <location evidence="1">Endomembrane system</location>
        <topology evidence="1">Multi-pass membrane protein</topology>
    </subcellularLocation>
    <subcellularLocation>
        <location evidence="6">Membrane</location>
        <topology evidence="6">Multi-pass membrane protein</topology>
    </subcellularLocation>
</comment>